<dbReference type="PANTHER" id="PTHR22893">
    <property type="entry name" value="NADH OXIDOREDUCTASE-RELATED"/>
    <property type="match status" value="1"/>
</dbReference>
<dbReference type="GO" id="GO:0003959">
    <property type="term" value="F:NADPH dehydrogenase activity"/>
    <property type="evidence" value="ECO:0007669"/>
    <property type="project" value="TreeGrafter"/>
</dbReference>
<evidence type="ECO:0000313" key="2">
    <source>
        <dbReference type="EMBL" id="CAE6472877.1"/>
    </source>
</evidence>
<dbReference type="InterPro" id="IPR001155">
    <property type="entry name" value="OxRdtase_FMN_N"/>
</dbReference>
<organism evidence="2 3">
    <name type="scientific">Rhizoctonia solani</name>
    <dbReference type="NCBI Taxonomy" id="456999"/>
    <lineage>
        <taxon>Eukaryota</taxon>
        <taxon>Fungi</taxon>
        <taxon>Dikarya</taxon>
        <taxon>Basidiomycota</taxon>
        <taxon>Agaricomycotina</taxon>
        <taxon>Agaricomycetes</taxon>
        <taxon>Cantharellales</taxon>
        <taxon>Ceratobasidiaceae</taxon>
        <taxon>Rhizoctonia</taxon>
    </lineage>
</organism>
<protein>
    <recommendedName>
        <fullName evidence="1">NADH:flavin oxidoreductase/NADH oxidase N-terminal domain-containing protein</fullName>
    </recommendedName>
</protein>
<sequence>MSTNSNKLFTPLPLGDITLTHRVVMAPLTRFRADNNHAPTELAVQYYSQRAEVPGTLLISEATFIAPQAGGYDHVPGVWSDEQIEAWKKIADAVHQRNSYIYLQLWALGRGGDPRVLAREGLPYVSSSPESIKGRPAPRALTEEEIKEYLQLYAQAAKNAVFKAGFDGVEIHCANGYLLDQFLQDNCNKRTDQYGGSIENRARFVLEVVDAVTAVVGVKRTGIRFSPWNTFQGMRMQDPIPTFSYVVQELSQRYNDLAYIHFVESTMEEQSTKGTQPIEQIESNDFARDIWSPRTFLSAGGYDAEKAEEAANKHENTAIVFGRYFISNPDLPERLRKGTALAQYDLNTFYTPGPKGYIDYPRAGDVQA</sequence>
<dbReference type="CDD" id="cd02933">
    <property type="entry name" value="OYE_like_FMN"/>
    <property type="match status" value="1"/>
</dbReference>
<comment type="caution">
    <text evidence="2">The sequence shown here is derived from an EMBL/GenBank/DDBJ whole genome shotgun (WGS) entry which is preliminary data.</text>
</comment>
<dbReference type="Pfam" id="PF00724">
    <property type="entry name" value="Oxidored_FMN"/>
    <property type="match status" value="1"/>
</dbReference>
<dbReference type="PANTHER" id="PTHR22893:SF91">
    <property type="entry name" value="NADPH DEHYDROGENASE 2-RELATED"/>
    <property type="match status" value="1"/>
</dbReference>
<dbReference type="Proteomes" id="UP000663861">
    <property type="component" value="Unassembled WGS sequence"/>
</dbReference>
<dbReference type="SUPFAM" id="SSF51395">
    <property type="entry name" value="FMN-linked oxidoreductases"/>
    <property type="match status" value="1"/>
</dbReference>
<dbReference type="FunFam" id="3.20.20.70:FF:000138">
    <property type="entry name" value="NADPH dehydrogenase 1"/>
    <property type="match status" value="1"/>
</dbReference>
<name>A0A8H3C707_9AGAM</name>
<dbReference type="EMBL" id="CAJMWY010001663">
    <property type="protein sequence ID" value="CAE6472877.1"/>
    <property type="molecule type" value="Genomic_DNA"/>
</dbReference>
<gene>
    <name evidence="2" type="ORF">RDB_LOCUS85628</name>
</gene>
<reference evidence="2" key="1">
    <citation type="submission" date="2021-01" db="EMBL/GenBank/DDBJ databases">
        <authorList>
            <person name="Kaushik A."/>
        </authorList>
    </citation>
    <scope>NUCLEOTIDE SEQUENCE</scope>
    <source>
        <strain evidence="2">AG4-RS23</strain>
    </source>
</reference>
<dbReference type="InterPro" id="IPR045247">
    <property type="entry name" value="Oye-like"/>
</dbReference>
<dbReference type="GO" id="GO:0010181">
    <property type="term" value="F:FMN binding"/>
    <property type="evidence" value="ECO:0007669"/>
    <property type="project" value="InterPro"/>
</dbReference>
<evidence type="ECO:0000313" key="3">
    <source>
        <dbReference type="Proteomes" id="UP000663861"/>
    </source>
</evidence>
<feature type="domain" description="NADH:flavin oxidoreductase/NADH oxidase N-terminal" evidence="1">
    <location>
        <begin position="7"/>
        <end position="340"/>
    </location>
</feature>
<dbReference type="InterPro" id="IPR013785">
    <property type="entry name" value="Aldolase_TIM"/>
</dbReference>
<proteinExistence type="predicted"/>
<evidence type="ECO:0000259" key="1">
    <source>
        <dbReference type="Pfam" id="PF00724"/>
    </source>
</evidence>
<accession>A0A8H3C707</accession>
<dbReference type="AlphaFoldDB" id="A0A8H3C707"/>
<dbReference type="Gene3D" id="3.20.20.70">
    <property type="entry name" value="Aldolase class I"/>
    <property type="match status" value="1"/>
</dbReference>